<name>A0ACB0LVB3_TRIPR</name>
<keyword evidence="2" id="KW-1185">Reference proteome</keyword>
<evidence type="ECO:0000313" key="1">
    <source>
        <dbReference type="EMBL" id="CAJ2673476.1"/>
    </source>
</evidence>
<reference evidence="1" key="1">
    <citation type="submission" date="2023-10" db="EMBL/GenBank/DDBJ databases">
        <authorList>
            <person name="Rodriguez Cubillos JULIANA M."/>
            <person name="De Vega J."/>
        </authorList>
    </citation>
    <scope>NUCLEOTIDE SEQUENCE</scope>
</reference>
<gene>
    <name evidence="1" type="ORF">MILVUS5_LOCUS36931</name>
</gene>
<sequence length="2123" mass="243016">MNILVSVAEKVAEYIFEPVVRQAGYLIFYKGNLEILAGHVVYLEAERVRIIHSIEEERGNGKEIEKDVEIWLEKVNEVIERANQLHKDPRRANARCSTWRFPNLILRHQLSRKATKIAIDVIQVQGKGKFDRVGHLPIVDGVASSSTRGGEIYETRESLKNDILKALADLNSCNIGVYGLGGVGKTTLVEEVAQISKQRKLFDKVVITHVSKNPDFKTIQGEIADLLGLQFKEETIFGRANRLRQRIKMEKSILLILDNICTKFDLKKVGIPFGKEHNGCKLLMTSINHDVLLQMDVPEDFIFKLELMRENETWSLFQIMAGDVVKKTNLKDVAFKVSQKCEGLPLRVVMVASAMKDKRDVQSWEYALRKLESNDGIGMDPKTYSALELSYNLLESDEMRDVFLLFSLLLGNDVEYFLKVAMGLKIIKLNSTMEDARARLYTIIKSLEACLLLFKTNGKIQMQDYIRDFATSVACRDKHVFLSKQPNEDWPTDDFLKRCTQIVINYFPIHKLPETFNCPNIKFFCLGSVNRSLEIPDNFFEGMGSLTTLDLSCLNLSSLPTSVRFLTDLKMMCLFSCVLENMDAIEALQNLEILHLWQCSMIKLPREIGKLTKLRMLDLTNSGIEVFPPNILSSLTKLEELYMGDTSINWGHVNSTVNNGNASIVELQKLPNLTALELQIRETSMLPRELQLMFEKLKYFKIAIGDVWDWADIKDGTLKTLMLKLGTNIHLEHGIKALIKRVENLYLDDVDGIQNVLYNLSADGFPLLKHLHVQNNGNMKHIVNSKERNQIHVSFPILETLVLHNLKNLEHICHGPLSITSFGSLSVIKVNNCVQLKYLFSFTMAKGLSQLSKIEVFRCNSMKEIVLGDNNSSANNDITNEKVEFLQLRSLTLEYLETLDNFFSHYLAHSKSKQNHQGLEPYVSTPFFNAQVAFPNLHTLKLSSLLKLNKIWDDTHHSMFNLTSLTVDNCGGLMYLFSSTVVASFKNLEHLEITNCPMMEEIIAKDEGNRVSNEVHFSKLEKIILKDMDNLKTIWHHQFEALKMLQVNNCNKIVVVFPSSMQKTYNKLEMLEVTNCALVEAIFELNFNESSNVEDATHLKEVTIDGLYKLKKIWSGDPQGILSFQNLRNVKLNDCASLEYLLPLSVATGCSHLKELHIIACGNMTEIVAADKVSSVIEAPIIEFNQLSTLLLWQLSKLRGFYAGNHTLACPSLKITDVFDCAKLNLYRPLSTRSFNIRDDKLSISMQQPPFIVEEVIPNIEQLRINHKEANMILQAQNSSVLFTKITSLALSGNKNKNEDTFPYWFLQNMRSLESLVVERSCFKKIFQDEGSMSEETRTKIKILTLSDLPNLEHICEEGFQIDPVLEFLEYLEFSNCSSLINLLPSSVTFAHLEYLVIKDCKGLTKLITSSTAQSLNKLISLEIEDCTSLEEIIIGEENFHITFISLQVLMLECLPSLNQFCSSKFFLKFPLLEFVIVRECPRMKVFSEGYLSTPNLRKVKIAENDEQWFWKGNLNDTINKMFEDKVAFGKFKYLALSDYPEMKDLWYGQVDQNLFCNLKHLVVNKCDFLSHVLFPSNVMQVLYGLEELEVTDCDSLEAVFDVKGMKSKDTLIKQSTQLKTLTLSNLPKLKHIWNDNPHEIISFGNLCTVNVSMCQILFYIFSSSQCQDLEHLEMLNIESCGVEQIVGMDEEISMEINFNFPHLNELVLYRLTNLKSFYQGKYSLECPSLKVLNVYRCEALRMFSFIHKQPNLMDISHDILSQQALFSIDEKLSPNLEELAINGTDMLGILNGYCQENVFHKVEFLRLQSFDESPTSFMNEFHKIFPNHKTLQVRNSSFEILFPIKRTTGHLSMKNLKQVTHLWVYDLEKLEHIWEKEFLLDHPLLQDLEELTVSTCPSLISLVPSSASFTNLTSLEVANCKELLYLTPSSTARSLVQLKGLAISNCEKMIEIVKIDEENADKDIIFENLETMKFTSLSSLTSFCYEKHTIIFPSLLSLTVQECPQMEIFSSGVTVAPYLTEIEVEEETIRWKDDINTTIQQLFLEKEVLRSNVLNETIVSSHLQDEKLVDQDDIEVDPEEGPTCHSRNDIVSLNYFMLSLFFLFVYVILIFRIDTKIMRLWC</sequence>
<comment type="caution">
    <text evidence="1">The sequence shown here is derived from an EMBL/GenBank/DDBJ whole genome shotgun (WGS) entry which is preliminary data.</text>
</comment>
<protein>
    <submittedName>
        <fullName evidence="1">Uncharacterized protein</fullName>
    </submittedName>
</protein>
<accession>A0ACB0LVB3</accession>
<dbReference type="Proteomes" id="UP001177021">
    <property type="component" value="Unassembled WGS sequence"/>
</dbReference>
<proteinExistence type="predicted"/>
<dbReference type="EMBL" id="CASHSV030000716">
    <property type="protein sequence ID" value="CAJ2673476.1"/>
    <property type="molecule type" value="Genomic_DNA"/>
</dbReference>
<organism evidence="1 2">
    <name type="scientific">Trifolium pratense</name>
    <name type="common">Red clover</name>
    <dbReference type="NCBI Taxonomy" id="57577"/>
    <lineage>
        <taxon>Eukaryota</taxon>
        <taxon>Viridiplantae</taxon>
        <taxon>Streptophyta</taxon>
        <taxon>Embryophyta</taxon>
        <taxon>Tracheophyta</taxon>
        <taxon>Spermatophyta</taxon>
        <taxon>Magnoliopsida</taxon>
        <taxon>eudicotyledons</taxon>
        <taxon>Gunneridae</taxon>
        <taxon>Pentapetalae</taxon>
        <taxon>rosids</taxon>
        <taxon>fabids</taxon>
        <taxon>Fabales</taxon>
        <taxon>Fabaceae</taxon>
        <taxon>Papilionoideae</taxon>
        <taxon>50 kb inversion clade</taxon>
        <taxon>NPAAA clade</taxon>
        <taxon>Hologalegina</taxon>
        <taxon>IRL clade</taxon>
        <taxon>Trifolieae</taxon>
        <taxon>Trifolium</taxon>
    </lineage>
</organism>
<evidence type="ECO:0000313" key="2">
    <source>
        <dbReference type="Proteomes" id="UP001177021"/>
    </source>
</evidence>